<name>A0A060A3F3_ACICK</name>
<sequence>MLRLVYTTSAGIALQVFSPAIPIITSVATILAPWVAGITGALVRVARTGLTYLPITATLWGGGFLL</sequence>
<dbReference type="EMBL" id="CP005987">
    <property type="protein sequence ID" value="AIA56637.1"/>
    <property type="molecule type" value="Genomic_DNA"/>
</dbReference>
<evidence type="ECO:0000256" key="1">
    <source>
        <dbReference type="SAM" id="Phobius"/>
    </source>
</evidence>
<reference evidence="2 3" key="1">
    <citation type="journal article" date="2009" name="J. Bacteriol.">
        <title>Draft genome sequence of the extremely acidophilic bacterium Acidithiobacillus caldus ATCC 51756 reveals metabolic versatility in the genus Acidithiobacillus.</title>
        <authorList>
            <person name="Valdes J."/>
            <person name="Quatrini R."/>
            <person name="Hallberg K."/>
            <person name="Dopson M."/>
            <person name="Valenzuela P.D."/>
            <person name="Holmes D.S."/>
        </authorList>
    </citation>
    <scope>NUCLEOTIDE SEQUENCE [LARGE SCALE GENOMIC DNA]</scope>
    <source>
        <strain evidence="3">ATCC 51756 / DSM 8584 / KU</strain>
        <plasmid evidence="3">megaPlasmid mpAca1.1</plasmid>
    </source>
</reference>
<organism evidence="2 3">
    <name type="scientific">Acidithiobacillus caldus (strain ATCC 51756 / DSM 8584 / KU)</name>
    <dbReference type="NCBI Taxonomy" id="637389"/>
    <lineage>
        <taxon>Bacteria</taxon>
        <taxon>Pseudomonadati</taxon>
        <taxon>Pseudomonadota</taxon>
        <taxon>Acidithiobacillia</taxon>
        <taxon>Acidithiobacillales</taxon>
        <taxon>Acidithiobacillaceae</taxon>
        <taxon>Acidithiobacillus</taxon>
    </lineage>
</organism>
<dbReference type="KEGG" id="acz:Acaty_m0064"/>
<evidence type="ECO:0000313" key="3">
    <source>
        <dbReference type="Proteomes" id="UP000005522"/>
    </source>
</evidence>
<keyword evidence="1" id="KW-0812">Transmembrane</keyword>
<accession>A0A060A3F3</accession>
<keyword evidence="1" id="KW-0472">Membrane</keyword>
<dbReference type="HOGENOM" id="CLU_2821228_0_0_6"/>
<gene>
    <name evidence="2" type="ORF">Acaty_m0064</name>
</gene>
<protein>
    <submittedName>
        <fullName evidence="2">Uncharacterized protein</fullName>
    </submittedName>
</protein>
<keyword evidence="2" id="KW-0614">Plasmid</keyword>
<feature type="transmembrane region" description="Helical" evidence="1">
    <location>
        <begin position="20"/>
        <end position="43"/>
    </location>
</feature>
<dbReference type="AlphaFoldDB" id="A0A060A3F3"/>
<geneLocation type="plasmid" evidence="3">
    <name>megaPlasmid mpAca1.1</name>
</geneLocation>
<dbReference type="RefSeq" id="WP_040131342.1">
    <property type="nucleotide sequence ID" value="NZ_CP005987.1"/>
</dbReference>
<dbReference type="Proteomes" id="UP000005522">
    <property type="component" value="Plasmid megap mpAca1.1"/>
</dbReference>
<proteinExistence type="predicted"/>
<keyword evidence="1" id="KW-1133">Transmembrane helix</keyword>
<evidence type="ECO:0000313" key="2">
    <source>
        <dbReference type="EMBL" id="AIA56637.1"/>
    </source>
</evidence>